<dbReference type="RefSeq" id="XP_052116609.1">
    <property type="nucleotide sequence ID" value="XM_052260649.1"/>
</dbReference>
<dbReference type="AlphaFoldDB" id="A0A9C6TXJ7"/>
<organism evidence="7 8">
    <name type="scientific">Arachis duranensis</name>
    <name type="common">Wild peanut</name>
    <dbReference type="NCBI Taxonomy" id="130453"/>
    <lineage>
        <taxon>Eukaryota</taxon>
        <taxon>Viridiplantae</taxon>
        <taxon>Streptophyta</taxon>
        <taxon>Embryophyta</taxon>
        <taxon>Tracheophyta</taxon>
        <taxon>Spermatophyta</taxon>
        <taxon>Magnoliopsida</taxon>
        <taxon>eudicotyledons</taxon>
        <taxon>Gunneridae</taxon>
        <taxon>Pentapetalae</taxon>
        <taxon>rosids</taxon>
        <taxon>fabids</taxon>
        <taxon>Fabales</taxon>
        <taxon>Fabaceae</taxon>
        <taxon>Papilionoideae</taxon>
        <taxon>50 kb inversion clade</taxon>
        <taxon>dalbergioids sensu lato</taxon>
        <taxon>Dalbergieae</taxon>
        <taxon>Pterocarpus clade</taxon>
        <taxon>Arachis</taxon>
    </lineage>
</organism>
<gene>
    <name evidence="8" type="primary">LOC107485446</name>
</gene>
<keyword evidence="1" id="KW-0479">Metal-binding</keyword>
<dbReference type="GeneID" id="107485446"/>
<dbReference type="PROSITE" id="PS50966">
    <property type="entry name" value="ZF_SWIM"/>
    <property type="match status" value="1"/>
</dbReference>
<evidence type="ECO:0000313" key="7">
    <source>
        <dbReference type="Proteomes" id="UP000515211"/>
    </source>
</evidence>
<protein>
    <submittedName>
        <fullName evidence="8">Protein FAR1-RELATED SEQUENCE 5-like</fullName>
    </submittedName>
</protein>
<evidence type="ECO:0000256" key="5">
    <source>
        <dbReference type="SAM" id="MobiDB-lite"/>
    </source>
</evidence>
<evidence type="ECO:0000256" key="4">
    <source>
        <dbReference type="PROSITE-ProRule" id="PRU00325"/>
    </source>
</evidence>
<dbReference type="KEGG" id="adu:107485446"/>
<dbReference type="PANTHER" id="PTHR47718:SF15">
    <property type="entry name" value="PROTEIN FAR1-RELATED SEQUENCE 5-LIKE"/>
    <property type="match status" value="1"/>
</dbReference>
<dbReference type="InterPro" id="IPR018289">
    <property type="entry name" value="MULE_transposase_dom"/>
</dbReference>
<evidence type="ECO:0000259" key="6">
    <source>
        <dbReference type="PROSITE" id="PS50966"/>
    </source>
</evidence>
<evidence type="ECO:0000313" key="8">
    <source>
        <dbReference type="RefSeq" id="XP_052116609.1"/>
    </source>
</evidence>
<dbReference type="GO" id="GO:0008270">
    <property type="term" value="F:zinc ion binding"/>
    <property type="evidence" value="ECO:0007669"/>
    <property type="project" value="UniProtKB-KW"/>
</dbReference>
<reference evidence="7" key="1">
    <citation type="journal article" date="2016" name="Nat. Genet.">
        <title>The genome sequences of Arachis duranensis and Arachis ipaensis, the diploid ancestors of cultivated peanut.</title>
        <authorList>
            <person name="Bertioli D.J."/>
            <person name="Cannon S.B."/>
            <person name="Froenicke L."/>
            <person name="Huang G."/>
            <person name="Farmer A.D."/>
            <person name="Cannon E.K."/>
            <person name="Liu X."/>
            <person name="Gao D."/>
            <person name="Clevenger J."/>
            <person name="Dash S."/>
            <person name="Ren L."/>
            <person name="Moretzsohn M.C."/>
            <person name="Shirasawa K."/>
            <person name="Huang W."/>
            <person name="Vidigal B."/>
            <person name="Abernathy B."/>
            <person name="Chu Y."/>
            <person name="Niederhuth C.E."/>
            <person name="Umale P."/>
            <person name="Araujo A.C."/>
            <person name="Kozik A."/>
            <person name="Kim K.D."/>
            <person name="Burow M.D."/>
            <person name="Varshney R.K."/>
            <person name="Wang X."/>
            <person name="Zhang X."/>
            <person name="Barkley N."/>
            <person name="Guimaraes P.M."/>
            <person name="Isobe S."/>
            <person name="Guo B."/>
            <person name="Liao B."/>
            <person name="Stalker H.T."/>
            <person name="Schmitz R.J."/>
            <person name="Scheffler B.E."/>
            <person name="Leal-Bertioli S.C."/>
            <person name="Xun X."/>
            <person name="Jackson S.A."/>
            <person name="Michelmore R."/>
            <person name="Ozias-Akins P."/>
        </authorList>
    </citation>
    <scope>NUCLEOTIDE SEQUENCE [LARGE SCALE GENOMIC DNA]</scope>
    <source>
        <strain evidence="7">cv. V14167</strain>
    </source>
</reference>
<keyword evidence="2 4" id="KW-0863">Zinc-finger</keyword>
<name>A0A9C6TXJ7_ARADU</name>
<dbReference type="Proteomes" id="UP000515211">
    <property type="component" value="Chromosome 4"/>
</dbReference>
<dbReference type="SMART" id="SM00575">
    <property type="entry name" value="ZnF_PMZ"/>
    <property type="match status" value="1"/>
</dbReference>
<dbReference type="Pfam" id="PF04434">
    <property type="entry name" value="SWIM"/>
    <property type="match status" value="1"/>
</dbReference>
<dbReference type="Pfam" id="PF10551">
    <property type="entry name" value="MULE"/>
    <property type="match status" value="1"/>
</dbReference>
<evidence type="ECO:0000256" key="3">
    <source>
        <dbReference type="ARBA" id="ARBA00022833"/>
    </source>
</evidence>
<dbReference type="InterPro" id="IPR007527">
    <property type="entry name" value="Znf_SWIM"/>
</dbReference>
<keyword evidence="3" id="KW-0862">Zinc</keyword>
<feature type="region of interest" description="Disordered" evidence="5">
    <location>
        <begin position="1"/>
        <end position="26"/>
    </location>
</feature>
<evidence type="ECO:0000256" key="1">
    <source>
        <dbReference type="ARBA" id="ARBA00022723"/>
    </source>
</evidence>
<dbReference type="Pfam" id="PF03101">
    <property type="entry name" value="FAR1"/>
    <property type="match status" value="1"/>
</dbReference>
<proteinExistence type="predicted"/>
<evidence type="ECO:0000256" key="2">
    <source>
        <dbReference type="ARBA" id="ARBA00022771"/>
    </source>
</evidence>
<sequence>MSSCSRTIPGLDASGEENFDGFGDTGDIDATESLLDIGMETEEEELGEESPNEEDGEQNGSAEHVVFGRAQILEMEFANPDEACRFYEQYSRAKGFAMRQGKKLKNRKGEIVRYTYLCNREGFRDRKWLEMQDRKREHKVVTRCGCQAEMRIKQKAESNNWYVSRFVDEHNHDLLPAKFVSYLPAYRKISDVDRAHMESLRQVGISIPKIYESIAAQAGGFNLVPFTKRDMYNVVRRQRAMQSGDVNAALQYFNVCARRDDNMYWQYQVGAEQNMCDLFWSDGRSQDDYKLFGDVLAFDATYGRNKYNLPVIVFSGVNHHNQTCVFGAAMVSSETQASYVWVLSKFLECMGGKAPKAVITDGDKSMRFAIQEVFPEAHHRLCAWHLLKNATVNVCKPRFTTLLRNCMLADVEVEEFERQWEAMMDECLVREVEWVKDLYTKKMAWATAYIRGCFYAGLRTTSRCESLHAKMGRFVERRYGILDFVTNFQRCVEFLRDNEEELDFRSLYGSPVLQTQFPELEKSGAVNYTREIFLRFREALKSSVRVTIVECKKLEDRTVYVTQKYRRPQSRWTVAHHFGTDSFFCSCMRMESFGLPCVHILAVLVQLDIGYLPKSLVLQRWSKTAKVEIEGPSIMNEPGEANEVYRSRMGAFLQHCKRLARVACMRESDFKSCLDRIVEETYVLEMKNGVGTAAQGSAAGGQDGVRDPVAVRTKGTGRAQEPFGCRGIKRRKCSNC</sequence>
<accession>A0A9C6TXJ7</accession>
<reference evidence="8" key="2">
    <citation type="submission" date="2025-08" db="UniProtKB">
        <authorList>
            <consortium name="RefSeq"/>
        </authorList>
    </citation>
    <scope>IDENTIFICATION</scope>
    <source>
        <tissue evidence="8">Whole plant</tissue>
    </source>
</reference>
<dbReference type="InterPro" id="IPR006564">
    <property type="entry name" value="Znf_PMZ"/>
</dbReference>
<dbReference type="PANTHER" id="PTHR47718">
    <property type="entry name" value="OS01G0519700 PROTEIN"/>
    <property type="match status" value="1"/>
</dbReference>
<dbReference type="InterPro" id="IPR004330">
    <property type="entry name" value="FAR1_DNA_bnd_dom"/>
</dbReference>
<feature type="domain" description="SWIM-type" evidence="6">
    <location>
        <begin position="572"/>
        <end position="608"/>
    </location>
</feature>
<keyword evidence="7" id="KW-1185">Reference proteome</keyword>